<evidence type="ECO:0000256" key="4">
    <source>
        <dbReference type="ARBA" id="ARBA00022475"/>
    </source>
</evidence>
<dbReference type="EMBL" id="JACRSR010000003">
    <property type="protein sequence ID" value="MBC8531829.1"/>
    <property type="molecule type" value="Genomic_DNA"/>
</dbReference>
<dbReference type="PANTHER" id="PTHR30269:SF37">
    <property type="entry name" value="MEMBRANE TRANSPORTER PROTEIN"/>
    <property type="match status" value="1"/>
</dbReference>
<keyword evidence="10" id="KW-1185">Reference proteome</keyword>
<feature type="transmembrane region" description="Helical" evidence="8">
    <location>
        <begin position="223"/>
        <end position="240"/>
    </location>
</feature>
<dbReference type="Proteomes" id="UP000623172">
    <property type="component" value="Unassembled WGS sequence"/>
</dbReference>
<evidence type="ECO:0000256" key="8">
    <source>
        <dbReference type="RuleBase" id="RU363041"/>
    </source>
</evidence>
<comment type="caution">
    <text evidence="9">The sequence shown here is derived from an EMBL/GenBank/DDBJ whole genome shotgun (WGS) entry which is preliminary data.</text>
</comment>
<evidence type="ECO:0000256" key="5">
    <source>
        <dbReference type="ARBA" id="ARBA00022692"/>
    </source>
</evidence>
<evidence type="ECO:0000256" key="6">
    <source>
        <dbReference type="ARBA" id="ARBA00022989"/>
    </source>
</evidence>
<dbReference type="InterPro" id="IPR052017">
    <property type="entry name" value="TSUP"/>
</dbReference>
<accession>A0A926HPM8</accession>
<dbReference type="AlphaFoldDB" id="A0A926HPM8"/>
<gene>
    <name evidence="9" type="ORF">H8696_08215</name>
</gene>
<organism evidence="9 10">
    <name type="scientific">Gehongia tenuis</name>
    <dbReference type="NCBI Taxonomy" id="2763655"/>
    <lineage>
        <taxon>Bacteria</taxon>
        <taxon>Bacillati</taxon>
        <taxon>Bacillota</taxon>
        <taxon>Clostridia</taxon>
        <taxon>Christensenellales</taxon>
        <taxon>Christensenellaceae</taxon>
        <taxon>Gehongia</taxon>
    </lineage>
</organism>
<evidence type="ECO:0000256" key="7">
    <source>
        <dbReference type="ARBA" id="ARBA00023136"/>
    </source>
</evidence>
<feature type="transmembrane region" description="Helical" evidence="8">
    <location>
        <begin position="97"/>
        <end position="115"/>
    </location>
</feature>
<feature type="transmembrane region" description="Helical" evidence="8">
    <location>
        <begin position="69"/>
        <end position="91"/>
    </location>
</feature>
<feature type="transmembrane region" description="Helical" evidence="8">
    <location>
        <begin position="45"/>
        <end position="62"/>
    </location>
</feature>
<evidence type="ECO:0000256" key="1">
    <source>
        <dbReference type="ARBA" id="ARBA00004651"/>
    </source>
</evidence>
<feature type="transmembrane region" description="Helical" evidence="8">
    <location>
        <begin position="193"/>
        <end position="211"/>
    </location>
</feature>
<dbReference type="Pfam" id="PF01925">
    <property type="entry name" value="TauE"/>
    <property type="match status" value="1"/>
</dbReference>
<comment type="subcellular location">
    <subcellularLocation>
        <location evidence="1 8">Cell membrane</location>
        <topology evidence="1 8">Multi-pass membrane protein</topology>
    </subcellularLocation>
</comment>
<keyword evidence="7 8" id="KW-0472">Membrane</keyword>
<dbReference type="RefSeq" id="WP_249316500.1">
    <property type="nucleotide sequence ID" value="NZ_JACRSR010000003.1"/>
</dbReference>
<name>A0A926HPM8_9FIRM</name>
<keyword evidence="5 8" id="KW-0812">Transmembrane</keyword>
<proteinExistence type="inferred from homology"/>
<keyword evidence="6 8" id="KW-1133">Transmembrane helix</keyword>
<dbReference type="GO" id="GO:0005886">
    <property type="term" value="C:plasma membrane"/>
    <property type="evidence" value="ECO:0007669"/>
    <property type="project" value="UniProtKB-SubCell"/>
</dbReference>
<dbReference type="PANTHER" id="PTHR30269">
    <property type="entry name" value="TRANSMEMBRANE PROTEIN YFCA"/>
    <property type="match status" value="1"/>
</dbReference>
<feature type="transmembrane region" description="Helical" evidence="8">
    <location>
        <begin position="7"/>
        <end position="39"/>
    </location>
</feature>
<keyword evidence="3" id="KW-0813">Transport</keyword>
<comment type="similarity">
    <text evidence="2 8">Belongs to the 4-toluene sulfonate uptake permease (TSUP) (TC 2.A.102) family.</text>
</comment>
<evidence type="ECO:0000313" key="9">
    <source>
        <dbReference type="EMBL" id="MBC8531829.1"/>
    </source>
</evidence>
<feature type="transmembrane region" description="Helical" evidence="8">
    <location>
        <begin position="168"/>
        <end position="186"/>
    </location>
</feature>
<evidence type="ECO:0000313" key="10">
    <source>
        <dbReference type="Proteomes" id="UP000623172"/>
    </source>
</evidence>
<keyword evidence="4 8" id="KW-1003">Cell membrane</keyword>
<reference evidence="9" key="1">
    <citation type="submission" date="2020-08" db="EMBL/GenBank/DDBJ databases">
        <title>Genome public.</title>
        <authorList>
            <person name="Liu C."/>
            <person name="Sun Q."/>
        </authorList>
    </citation>
    <scope>NUCLEOTIDE SEQUENCE</scope>
    <source>
        <strain evidence="9">NSJ-53</strain>
    </source>
</reference>
<protein>
    <recommendedName>
        <fullName evidence="8">Probable membrane transporter protein</fullName>
    </recommendedName>
</protein>
<sequence>MTPGTILIFLAAALIGSFIQTVSGFGFGIFVMSIFPYFMPSYGEGVAVSTALSLTMTVIIVWKLHKHIIWKWIIPPICSFFVVSAVCITLSAGQDQLLIKLLGGALILMSIYFLFFSGRIHIRPTKINGAIAGGLGGVLGGLFGMGGPPMVVYLLSLSDSNEQYLANIQTYFVITGTFTFLVRVLNGMVTATVLTYWAIGIPILFLGIFIGHKVVKRLNPDNLKKLVYVFMALSGLSMLIK</sequence>
<evidence type="ECO:0000256" key="2">
    <source>
        <dbReference type="ARBA" id="ARBA00009142"/>
    </source>
</evidence>
<dbReference type="InterPro" id="IPR002781">
    <property type="entry name" value="TM_pro_TauE-like"/>
</dbReference>
<evidence type="ECO:0000256" key="3">
    <source>
        <dbReference type="ARBA" id="ARBA00022448"/>
    </source>
</evidence>
<feature type="transmembrane region" description="Helical" evidence="8">
    <location>
        <begin position="127"/>
        <end position="148"/>
    </location>
</feature>